<name>A0AA39Q4X9_9AGAR</name>
<reference evidence="1" key="1">
    <citation type="submission" date="2023-06" db="EMBL/GenBank/DDBJ databases">
        <authorList>
            <consortium name="Lawrence Berkeley National Laboratory"/>
            <person name="Ahrendt S."/>
            <person name="Sahu N."/>
            <person name="Indic B."/>
            <person name="Wong-Bajracharya J."/>
            <person name="Merenyi Z."/>
            <person name="Ke H.-M."/>
            <person name="Monk M."/>
            <person name="Kocsube S."/>
            <person name="Drula E."/>
            <person name="Lipzen A."/>
            <person name="Balint B."/>
            <person name="Henrissat B."/>
            <person name="Andreopoulos B."/>
            <person name="Martin F.M."/>
            <person name="Harder C.B."/>
            <person name="Rigling D."/>
            <person name="Ford K.L."/>
            <person name="Foster G.D."/>
            <person name="Pangilinan J."/>
            <person name="Papanicolaou A."/>
            <person name="Barry K."/>
            <person name="LaButti K."/>
            <person name="Viragh M."/>
            <person name="Koriabine M."/>
            <person name="Yan M."/>
            <person name="Riley R."/>
            <person name="Champramary S."/>
            <person name="Plett K.L."/>
            <person name="Tsai I.J."/>
            <person name="Slot J."/>
            <person name="Sipos G."/>
            <person name="Plett J."/>
            <person name="Nagy L.G."/>
            <person name="Grigoriev I.V."/>
        </authorList>
    </citation>
    <scope>NUCLEOTIDE SEQUENCE</scope>
    <source>
        <strain evidence="1">HWK02</strain>
    </source>
</reference>
<accession>A0AA39Q4X9</accession>
<dbReference type="Proteomes" id="UP001175228">
    <property type="component" value="Unassembled WGS sequence"/>
</dbReference>
<sequence length="115" mass="12535">MIRKWLGRLVAVAQNLGMGCDVTKIQTSGWLRWDEVPQDIEGVAEVGFMSLISLNAFASASPSTRLHHHESTQSGREAVDNLAGDGTRLSFWTISLVEREAVVDVGNTVDVPAKE</sequence>
<evidence type="ECO:0000313" key="1">
    <source>
        <dbReference type="EMBL" id="KAK0496322.1"/>
    </source>
</evidence>
<dbReference type="PROSITE" id="PS51257">
    <property type="entry name" value="PROKAR_LIPOPROTEIN"/>
    <property type="match status" value="1"/>
</dbReference>
<proteinExistence type="predicted"/>
<dbReference type="EMBL" id="JAUEPU010000015">
    <property type="protein sequence ID" value="KAK0496322.1"/>
    <property type="molecule type" value="Genomic_DNA"/>
</dbReference>
<protein>
    <submittedName>
        <fullName evidence="1">Uncharacterized protein</fullName>
    </submittedName>
</protein>
<comment type="caution">
    <text evidence="1">The sequence shown here is derived from an EMBL/GenBank/DDBJ whole genome shotgun (WGS) entry which is preliminary data.</text>
</comment>
<dbReference type="AlphaFoldDB" id="A0AA39Q4X9"/>
<keyword evidence="2" id="KW-1185">Reference proteome</keyword>
<evidence type="ECO:0000313" key="2">
    <source>
        <dbReference type="Proteomes" id="UP001175228"/>
    </source>
</evidence>
<organism evidence="1 2">
    <name type="scientific">Armillaria luteobubalina</name>
    <dbReference type="NCBI Taxonomy" id="153913"/>
    <lineage>
        <taxon>Eukaryota</taxon>
        <taxon>Fungi</taxon>
        <taxon>Dikarya</taxon>
        <taxon>Basidiomycota</taxon>
        <taxon>Agaricomycotina</taxon>
        <taxon>Agaricomycetes</taxon>
        <taxon>Agaricomycetidae</taxon>
        <taxon>Agaricales</taxon>
        <taxon>Marasmiineae</taxon>
        <taxon>Physalacriaceae</taxon>
        <taxon>Armillaria</taxon>
    </lineage>
</organism>
<gene>
    <name evidence="1" type="ORF">EDD18DRAFT_1105472</name>
</gene>